<evidence type="ECO:0000313" key="2">
    <source>
        <dbReference type="EMBL" id="JAD45055.1"/>
    </source>
</evidence>
<dbReference type="AlphaFoldDB" id="A0A0A9A7S9"/>
<organism evidence="2">
    <name type="scientific">Arundo donax</name>
    <name type="common">Giant reed</name>
    <name type="synonym">Donax arundinaceus</name>
    <dbReference type="NCBI Taxonomy" id="35708"/>
    <lineage>
        <taxon>Eukaryota</taxon>
        <taxon>Viridiplantae</taxon>
        <taxon>Streptophyta</taxon>
        <taxon>Embryophyta</taxon>
        <taxon>Tracheophyta</taxon>
        <taxon>Spermatophyta</taxon>
        <taxon>Magnoliopsida</taxon>
        <taxon>Liliopsida</taxon>
        <taxon>Poales</taxon>
        <taxon>Poaceae</taxon>
        <taxon>PACMAD clade</taxon>
        <taxon>Arundinoideae</taxon>
        <taxon>Arundineae</taxon>
        <taxon>Arundo</taxon>
    </lineage>
</organism>
<protein>
    <submittedName>
        <fullName evidence="2">Uncharacterized protein</fullName>
    </submittedName>
</protein>
<sequence length="27" mass="2934">MELVLVISLPLVALVIIIAIVLCIICR</sequence>
<name>A0A0A9A7S9_ARUDO</name>
<reference evidence="2" key="2">
    <citation type="journal article" date="2015" name="Data Brief">
        <title>Shoot transcriptome of the giant reed, Arundo donax.</title>
        <authorList>
            <person name="Barrero R.A."/>
            <person name="Guerrero F.D."/>
            <person name="Moolhuijzen P."/>
            <person name="Goolsby J.A."/>
            <person name="Tidwell J."/>
            <person name="Bellgard S.E."/>
            <person name="Bellgard M.I."/>
        </authorList>
    </citation>
    <scope>NUCLEOTIDE SEQUENCE</scope>
    <source>
        <tissue evidence="2">Shoot tissue taken approximately 20 cm above the soil surface</tissue>
    </source>
</reference>
<keyword evidence="1" id="KW-0472">Membrane</keyword>
<feature type="transmembrane region" description="Helical" evidence="1">
    <location>
        <begin position="6"/>
        <end position="26"/>
    </location>
</feature>
<proteinExistence type="predicted"/>
<keyword evidence="1" id="KW-1133">Transmembrane helix</keyword>
<accession>A0A0A9A7S9</accession>
<reference evidence="2" key="1">
    <citation type="submission" date="2014-09" db="EMBL/GenBank/DDBJ databases">
        <authorList>
            <person name="Magalhaes I.L.F."/>
            <person name="Oliveira U."/>
            <person name="Santos F.R."/>
            <person name="Vidigal T.H.D.A."/>
            <person name="Brescovit A.D."/>
            <person name="Santos A.J."/>
        </authorList>
    </citation>
    <scope>NUCLEOTIDE SEQUENCE</scope>
    <source>
        <tissue evidence="2">Shoot tissue taken approximately 20 cm above the soil surface</tissue>
    </source>
</reference>
<dbReference type="EMBL" id="GBRH01252840">
    <property type="protein sequence ID" value="JAD45055.1"/>
    <property type="molecule type" value="Transcribed_RNA"/>
</dbReference>
<keyword evidence="1" id="KW-0812">Transmembrane</keyword>
<evidence type="ECO:0000256" key="1">
    <source>
        <dbReference type="SAM" id="Phobius"/>
    </source>
</evidence>